<sequence length="77" mass="8135">MTSSAPFVLARPGRGVREALRESGIAVRRCDTFPGLDDSWVRIAVRPPAASAQLVAALGALVVSHPVQPKEDASCRP</sequence>
<dbReference type="eggNOG" id="COG0079">
    <property type="taxonomic scope" value="Bacteria"/>
</dbReference>
<comment type="caution">
    <text evidence="1">The sequence shown here is derived from an EMBL/GenBank/DDBJ whole genome shotgun (WGS) entry which is preliminary data.</text>
</comment>
<reference evidence="1 2" key="1">
    <citation type="journal article" date="2013" name="ISME J.">
        <title>A metabolic model for members of the genus Tetrasphaera involved in enhanced biological phosphorus removal.</title>
        <authorList>
            <person name="Kristiansen R."/>
            <person name="Nguyen H.T.T."/>
            <person name="Saunders A.M."/>
            <person name="Nielsen J.L."/>
            <person name="Wimmer R."/>
            <person name="Le V.Q."/>
            <person name="McIlroy S.J."/>
            <person name="Petrovski S."/>
            <person name="Seviour R.J."/>
            <person name="Calteau A."/>
            <person name="Nielsen K.L."/>
            <person name="Nielsen P.H."/>
        </authorList>
    </citation>
    <scope>NUCLEOTIDE SEQUENCE [LARGE SCALE GENOMIC DNA]</scope>
    <source>
        <strain evidence="1 2">Lp2</strain>
    </source>
</reference>
<dbReference type="Gene3D" id="3.90.1150.10">
    <property type="entry name" value="Aspartate Aminotransferase, domain 1"/>
    <property type="match status" value="1"/>
</dbReference>
<dbReference type="HOGENOM" id="CLU_2636837_0_0_11"/>
<dbReference type="InterPro" id="IPR015424">
    <property type="entry name" value="PyrdxlP-dep_Trfase"/>
</dbReference>
<proteinExistence type="predicted"/>
<dbReference type="AlphaFoldDB" id="N0DYT2"/>
<dbReference type="Proteomes" id="UP000013167">
    <property type="component" value="Unassembled WGS sequence"/>
</dbReference>
<name>N0DYT2_9MICO</name>
<dbReference type="SUPFAM" id="SSF53383">
    <property type="entry name" value="PLP-dependent transferases"/>
    <property type="match status" value="1"/>
</dbReference>
<dbReference type="RefSeq" id="WP_010849537.1">
    <property type="nucleotide sequence ID" value="NZ_HF570956.1"/>
</dbReference>
<protein>
    <submittedName>
        <fullName evidence="1">Uncharacterized protein</fullName>
    </submittedName>
</protein>
<keyword evidence="2" id="KW-1185">Reference proteome</keyword>
<dbReference type="STRING" id="1193181.BN10_270017"/>
<dbReference type="EMBL" id="CAIZ01000094">
    <property type="protein sequence ID" value="CCH69627.1"/>
    <property type="molecule type" value="Genomic_DNA"/>
</dbReference>
<evidence type="ECO:0000313" key="2">
    <source>
        <dbReference type="Proteomes" id="UP000013167"/>
    </source>
</evidence>
<gene>
    <name evidence="1" type="ORF">BN10_270017</name>
</gene>
<organism evidence="1 2">
    <name type="scientific">Phycicoccus elongatus Lp2</name>
    <dbReference type="NCBI Taxonomy" id="1193181"/>
    <lineage>
        <taxon>Bacteria</taxon>
        <taxon>Bacillati</taxon>
        <taxon>Actinomycetota</taxon>
        <taxon>Actinomycetes</taxon>
        <taxon>Micrococcales</taxon>
        <taxon>Intrasporangiaceae</taxon>
        <taxon>Phycicoccus</taxon>
    </lineage>
</organism>
<evidence type="ECO:0000313" key="1">
    <source>
        <dbReference type="EMBL" id="CCH69627.1"/>
    </source>
</evidence>
<accession>N0DYT2</accession>
<dbReference type="InterPro" id="IPR015422">
    <property type="entry name" value="PyrdxlP-dep_Trfase_small"/>
</dbReference>